<proteinExistence type="predicted"/>
<evidence type="ECO:0000313" key="6">
    <source>
        <dbReference type="EMBL" id="SVC01561.1"/>
    </source>
</evidence>
<dbReference type="GO" id="GO:0005524">
    <property type="term" value="F:ATP binding"/>
    <property type="evidence" value="ECO:0007669"/>
    <property type="project" value="UniProtKB-KW"/>
</dbReference>
<dbReference type="InterPro" id="IPR014016">
    <property type="entry name" value="UvrD-like_ATP-bd"/>
</dbReference>
<keyword evidence="1" id="KW-0547">Nucleotide-binding</keyword>
<dbReference type="GO" id="GO:0016787">
    <property type="term" value="F:hydrolase activity"/>
    <property type="evidence" value="ECO:0007669"/>
    <property type="project" value="UniProtKB-KW"/>
</dbReference>
<reference evidence="6" key="1">
    <citation type="submission" date="2018-05" db="EMBL/GenBank/DDBJ databases">
        <authorList>
            <person name="Lanie J.A."/>
            <person name="Ng W.-L."/>
            <person name="Kazmierczak K.M."/>
            <person name="Andrzejewski T.M."/>
            <person name="Davidsen T.M."/>
            <person name="Wayne K.J."/>
            <person name="Tettelin H."/>
            <person name="Glass J.I."/>
            <person name="Rusch D."/>
            <person name="Podicherti R."/>
            <person name="Tsui H.-C.T."/>
            <person name="Winkler M.E."/>
        </authorList>
    </citation>
    <scope>NUCLEOTIDE SEQUENCE</scope>
</reference>
<dbReference type="Pfam" id="PF00580">
    <property type="entry name" value="UvrD-helicase"/>
    <property type="match status" value="1"/>
</dbReference>
<evidence type="ECO:0000256" key="4">
    <source>
        <dbReference type="ARBA" id="ARBA00022840"/>
    </source>
</evidence>
<dbReference type="AlphaFoldDB" id="A0A382ISE9"/>
<dbReference type="SUPFAM" id="SSF52540">
    <property type="entry name" value="P-loop containing nucleoside triphosphate hydrolases"/>
    <property type="match status" value="1"/>
</dbReference>
<keyword evidence="2" id="KW-0378">Hydrolase</keyword>
<dbReference type="GO" id="GO:0004386">
    <property type="term" value="F:helicase activity"/>
    <property type="evidence" value="ECO:0007669"/>
    <property type="project" value="UniProtKB-KW"/>
</dbReference>
<accession>A0A382ISE9</accession>
<evidence type="ECO:0000256" key="1">
    <source>
        <dbReference type="ARBA" id="ARBA00022741"/>
    </source>
</evidence>
<protein>
    <recommendedName>
        <fullName evidence="5">UvrD-like helicase ATP-binding domain-containing protein</fullName>
    </recommendedName>
</protein>
<gene>
    <name evidence="6" type="ORF">METZ01_LOCUS254415</name>
</gene>
<evidence type="ECO:0000256" key="3">
    <source>
        <dbReference type="ARBA" id="ARBA00022806"/>
    </source>
</evidence>
<keyword evidence="3" id="KW-0347">Helicase</keyword>
<dbReference type="InterPro" id="IPR027417">
    <property type="entry name" value="P-loop_NTPase"/>
</dbReference>
<feature type="non-terminal residue" evidence="6">
    <location>
        <position position="152"/>
    </location>
</feature>
<dbReference type="Gene3D" id="3.40.50.300">
    <property type="entry name" value="P-loop containing nucleotide triphosphate hydrolases"/>
    <property type="match status" value="1"/>
</dbReference>
<dbReference type="EMBL" id="UINC01068725">
    <property type="protein sequence ID" value="SVC01561.1"/>
    <property type="molecule type" value="Genomic_DNA"/>
</dbReference>
<evidence type="ECO:0000256" key="2">
    <source>
        <dbReference type="ARBA" id="ARBA00022801"/>
    </source>
</evidence>
<sequence length="152" mass="17201">MRLLLGRSQPPLAISQILILTFTNAATDELKERVANRLQEARLAFRHGTDDAFLQEIIDESTDPARDLKLLTAASQLMDEASIFTIHGFCKRVLNERAFESGVLFQQTLDADENQMLQMAVEDCFRNTILSLEPDLRSIALKLWPKPVMLAE</sequence>
<name>A0A382ISE9_9ZZZZ</name>
<organism evidence="6">
    <name type="scientific">marine metagenome</name>
    <dbReference type="NCBI Taxonomy" id="408172"/>
    <lineage>
        <taxon>unclassified sequences</taxon>
        <taxon>metagenomes</taxon>
        <taxon>ecological metagenomes</taxon>
    </lineage>
</organism>
<keyword evidence="4" id="KW-0067">ATP-binding</keyword>
<feature type="domain" description="UvrD-like helicase ATP-binding" evidence="5">
    <location>
        <begin position="13"/>
        <end position="128"/>
    </location>
</feature>
<evidence type="ECO:0000259" key="5">
    <source>
        <dbReference type="Pfam" id="PF00580"/>
    </source>
</evidence>